<reference evidence="2 3" key="2">
    <citation type="submission" date="2018-11" db="EMBL/GenBank/DDBJ databases">
        <authorList>
            <consortium name="Pathogen Informatics"/>
        </authorList>
    </citation>
    <scope>NUCLEOTIDE SEQUENCE [LARGE SCALE GENOMIC DNA]</scope>
    <source>
        <strain evidence="2">Dakar</strain>
        <strain evidence="3">Dakar, Senegal</strain>
    </source>
</reference>
<dbReference type="AlphaFoldDB" id="A0A183KVL9"/>
<gene>
    <name evidence="2" type="ORF">SCUD_LOCUS19111</name>
</gene>
<feature type="domain" description="Band 3 cytoplasmic" evidence="1">
    <location>
        <begin position="53"/>
        <end position="140"/>
    </location>
</feature>
<organism evidence="4">
    <name type="scientific">Schistosoma curassoni</name>
    <dbReference type="NCBI Taxonomy" id="6186"/>
    <lineage>
        <taxon>Eukaryota</taxon>
        <taxon>Metazoa</taxon>
        <taxon>Spiralia</taxon>
        <taxon>Lophotrochozoa</taxon>
        <taxon>Platyhelminthes</taxon>
        <taxon>Trematoda</taxon>
        <taxon>Digenea</taxon>
        <taxon>Strigeidida</taxon>
        <taxon>Schistosomatoidea</taxon>
        <taxon>Schistosomatidae</taxon>
        <taxon>Schistosoma</taxon>
    </lineage>
</organism>
<dbReference type="PANTHER" id="PTHR11453:SF36">
    <property type="entry name" value="ANION EXCHANGE PROTEIN"/>
    <property type="match status" value="1"/>
</dbReference>
<dbReference type="WBParaSite" id="SCUD_0001911501-mRNA-1">
    <property type="protein sequence ID" value="SCUD_0001911501-mRNA-1"/>
    <property type="gene ID" value="SCUD_0001911501"/>
</dbReference>
<dbReference type="PANTHER" id="PTHR11453">
    <property type="entry name" value="ANION EXCHANGE PROTEIN"/>
    <property type="match status" value="1"/>
</dbReference>
<dbReference type="GO" id="GO:0008510">
    <property type="term" value="F:sodium:bicarbonate symporter activity"/>
    <property type="evidence" value="ECO:0007669"/>
    <property type="project" value="TreeGrafter"/>
</dbReference>
<dbReference type="GO" id="GO:0005886">
    <property type="term" value="C:plasma membrane"/>
    <property type="evidence" value="ECO:0007669"/>
    <property type="project" value="TreeGrafter"/>
</dbReference>
<dbReference type="GO" id="GO:0008509">
    <property type="term" value="F:monoatomic anion transmembrane transporter activity"/>
    <property type="evidence" value="ECO:0007669"/>
    <property type="project" value="InterPro"/>
</dbReference>
<dbReference type="Gene3D" id="3.40.930.10">
    <property type="entry name" value="Mannitol-specific EII, Chain A"/>
    <property type="match status" value="1"/>
</dbReference>
<evidence type="ECO:0000313" key="2">
    <source>
        <dbReference type="EMBL" id="VDP68068.1"/>
    </source>
</evidence>
<dbReference type="GO" id="GO:0005452">
    <property type="term" value="F:solute:inorganic anion antiporter activity"/>
    <property type="evidence" value="ECO:0007669"/>
    <property type="project" value="InterPro"/>
</dbReference>
<dbReference type="SUPFAM" id="SSF55804">
    <property type="entry name" value="Phoshotransferase/anion transport protein"/>
    <property type="match status" value="1"/>
</dbReference>
<evidence type="ECO:0000259" key="1">
    <source>
        <dbReference type="Pfam" id="PF07565"/>
    </source>
</evidence>
<evidence type="ECO:0000313" key="4">
    <source>
        <dbReference type="WBParaSite" id="SCUD_0001911501-mRNA-1"/>
    </source>
</evidence>
<dbReference type="Proteomes" id="UP000279833">
    <property type="component" value="Unassembled WGS sequence"/>
</dbReference>
<dbReference type="Pfam" id="PF07565">
    <property type="entry name" value="Band_3_cyto"/>
    <property type="match status" value="1"/>
</dbReference>
<keyword evidence="3" id="KW-1185">Reference proteome</keyword>
<proteinExistence type="predicted"/>
<reference evidence="4" key="1">
    <citation type="submission" date="2016-06" db="UniProtKB">
        <authorList>
            <consortium name="WormBaseParasite"/>
        </authorList>
    </citation>
    <scope>IDENTIFICATION</scope>
</reference>
<name>A0A183KVL9_9TREM</name>
<dbReference type="GO" id="GO:0051453">
    <property type="term" value="P:regulation of intracellular pH"/>
    <property type="evidence" value="ECO:0007669"/>
    <property type="project" value="TreeGrafter"/>
</dbReference>
<sequence length="153" mass="17461">MSEPGNLSDEPILDSKVKCNIGEPSQDEIEATNPSEHVMFLLGECDGDDEQTHQLFCELDELWNDPSGSGETEWREAARWIKFEEDVEENGERWSKPHVATLPLFSVFELRSCLASGVIMLNLESYSMEQIAGNLIDIFKFTFNLYFYLKTNA</sequence>
<accession>A0A183KVL9</accession>
<dbReference type="EMBL" id="UZAK01041977">
    <property type="protein sequence ID" value="VDP68068.1"/>
    <property type="molecule type" value="Genomic_DNA"/>
</dbReference>
<dbReference type="InterPro" id="IPR013769">
    <property type="entry name" value="Band3_cytoplasmic_dom"/>
</dbReference>
<evidence type="ECO:0000313" key="3">
    <source>
        <dbReference type="Proteomes" id="UP000279833"/>
    </source>
</evidence>
<dbReference type="InterPro" id="IPR003020">
    <property type="entry name" value="HCO3_transpt_euk"/>
</dbReference>
<dbReference type="InterPro" id="IPR016152">
    <property type="entry name" value="PTrfase/Anion_transptr"/>
</dbReference>
<protein>
    <submittedName>
        <fullName evidence="4">Band_3_cyto domain-containing protein</fullName>
    </submittedName>
</protein>
<dbReference type="STRING" id="6186.A0A183KVL9"/>